<protein>
    <submittedName>
        <fullName evidence="1">Guanosine polyphosphate pyrophosphohydrolases/synthetases</fullName>
    </submittedName>
</protein>
<gene>
    <name evidence="1" type="ORF">SAMN02745170_01819</name>
</gene>
<dbReference type="EMBL" id="FQZD01000012">
    <property type="protein sequence ID" value="SHJ13158.1"/>
    <property type="molecule type" value="Genomic_DNA"/>
</dbReference>
<dbReference type="Proteomes" id="UP000322917">
    <property type="component" value="Unassembled WGS sequence"/>
</dbReference>
<evidence type="ECO:0000313" key="2">
    <source>
        <dbReference type="Proteomes" id="UP000322917"/>
    </source>
</evidence>
<keyword evidence="1" id="KW-0378">Hydrolase</keyword>
<evidence type="ECO:0000313" key="1">
    <source>
        <dbReference type="EMBL" id="SHJ13158.1"/>
    </source>
</evidence>
<dbReference type="GO" id="GO:0016787">
    <property type="term" value="F:hydrolase activity"/>
    <property type="evidence" value="ECO:0007669"/>
    <property type="project" value="UniProtKB-KW"/>
</dbReference>
<sequence length="195" mass="22351">MLNKAIKIATTAHGGQFDKAGAPYIFHPLRVMMAGKSDIERICGVLHDTIEDSDITLEFLQKEGFSEEILAVLDCLTKRHGENYDDFISRILINKTACLVKLADLHDNMDLSRISDPTDEDKARIEKYSRAVERIYDVLPMSSGVKGERIIKVDGCVTIQPYMTHDDFWHRFIRFVENQGWYYMGVTDDVTDEKE</sequence>
<proteinExistence type="predicted"/>
<keyword evidence="2" id="KW-1185">Reference proteome</keyword>
<dbReference type="AlphaFoldDB" id="A0A1M6GT69"/>
<dbReference type="Gene3D" id="1.10.3210.10">
    <property type="entry name" value="Hypothetical protein af1432"/>
    <property type="match status" value="1"/>
</dbReference>
<accession>A0A1M6GT69</accession>
<organism evidence="1 2">
    <name type="scientific">Propionispora hippei DSM 15287</name>
    <dbReference type="NCBI Taxonomy" id="1123003"/>
    <lineage>
        <taxon>Bacteria</taxon>
        <taxon>Bacillati</taxon>
        <taxon>Bacillota</taxon>
        <taxon>Negativicutes</taxon>
        <taxon>Selenomonadales</taxon>
        <taxon>Sporomusaceae</taxon>
        <taxon>Propionispora</taxon>
    </lineage>
</organism>
<dbReference type="SUPFAM" id="SSF109604">
    <property type="entry name" value="HD-domain/PDEase-like"/>
    <property type="match status" value="1"/>
</dbReference>
<name>A0A1M6GT69_9FIRM</name>
<reference evidence="1 2" key="1">
    <citation type="submission" date="2016-11" db="EMBL/GenBank/DDBJ databases">
        <authorList>
            <person name="Varghese N."/>
            <person name="Submissions S."/>
        </authorList>
    </citation>
    <scope>NUCLEOTIDE SEQUENCE [LARGE SCALE GENOMIC DNA]</scope>
    <source>
        <strain evidence="1 2">DSM 15287</strain>
    </source>
</reference>
<dbReference type="RefSeq" id="WP_223191696.1">
    <property type="nucleotide sequence ID" value="NZ_FQZD01000012.1"/>
</dbReference>